<dbReference type="EMBL" id="FOIZ01000001">
    <property type="protein sequence ID" value="SEW15731.1"/>
    <property type="molecule type" value="Genomic_DNA"/>
</dbReference>
<evidence type="ECO:0000259" key="2">
    <source>
        <dbReference type="Pfam" id="PF10988"/>
    </source>
</evidence>
<evidence type="ECO:0000313" key="3">
    <source>
        <dbReference type="EMBL" id="SEW15731.1"/>
    </source>
</evidence>
<dbReference type="InterPro" id="IPR021255">
    <property type="entry name" value="DUF2807"/>
</dbReference>
<proteinExistence type="predicted"/>
<feature type="chain" id="PRO_5011560256" description="Putative auto-transporter adhesin head GIN domain-containing protein" evidence="1">
    <location>
        <begin position="18"/>
        <end position="196"/>
    </location>
</feature>
<dbReference type="RefSeq" id="WP_089991783.1">
    <property type="nucleotide sequence ID" value="NZ_FOIZ01000001.1"/>
</dbReference>
<feature type="signal peptide" evidence="1">
    <location>
        <begin position="1"/>
        <end position="17"/>
    </location>
</feature>
<organism evidence="3 4">
    <name type="scientific">Cognatiyoonia koreensis</name>
    <dbReference type="NCBI Taxonomy" id="364200"/>
    <lineage>
        <taxon>Bacteria</taxon>
        <taxon>Pseudomonadati</taxon>
        <taxon>Pseudomonadota</taxon>
        <taxon>Alphaproteobacteria</taxon>
        <taxon>Rhodobacterales</taxon>
        <taxon>Paracoccaceae</taxon>
        <taxon>Cognatiyoonia</taxon>
    </lineage>
</organism>
<evidence type="ECO:0000256" key="1">
    <source>
        <dbReference type="SAM" id="SignalP"/>
    </source>
</evidence>
<feature type="domain" description="Putative auto-transporter adhesin head GIN" evidence="2">
    <location>
        <begin position="26"/>
        <end position="173"/>
    </location>
</feature>
<sequence length="196" mass="21579">MRRLALGLLLLTSSVYADETFDFDGFHSVEVRNGIVAEVTVGEASVIVDDSAGDITQFRSAQFGEWLRLDRNKRWLIWTNGRRDQFNTKIQMPQVRELKALSGAIITANLGEQPQFRAEAENGKISVSVSTPNLRLRGNDDAEISVSGRCERLTMLARPTATIDLSGLTCESIVIFGDRSRVLLPDGANVVSEHGS</sequence>
<gene>
    <name evidence="3" type="ORF">SAMN04488515_1321</name>
</gene>
<dbReference type="Gene3D" id="2.160.20.120">
    <property type="match status" value="1"/>
</dbReference>
<dbReference type="AlphaFoldDB" id="A0A1I0PNB3"/>
<evidence type="ECO:0000313" key="4">
    <source>
        <dbReference type="Proteomes" id="UP000199167"/>
    </source>
</evidence>
<protein>
    <recommendedName>
        <fullName evidence="2">Putative auto-transporter adhesin head GIN domain-containing protein</fullName>
    </recommendedName>
</protein>
<dbReference type="Proteomes" id="UP000199167">
    <property type="component" value="Unassembled WGS sequence"/>
</dbReference>
<reference evidence="3 4" key="1">
    <citation type="submission" date="2016-10" db="EMBL/GenBank/DDBJ databases">
        <authorList>
            <person name="de Groot N.N."/>
        </authorList>
    </citation>
    <scope>NUCLEOTIDE SEQUENCE [LARGE SCALE GENOMIC DNA]</scope>
    <source>
        <strain evidence="3 4">DSM 17925</strain>
    </source>
</reference>
<keyword evidence="4" id="KW-1185">Reference proteome</keyword>
<name>A0A1I0PNB3_9RHOB</name>
<dbReference type="Pfam" id="PF10988">
    <property type="entry name" value="DUF2807"/>
    <property type="match status" value="1"/>
</dbReference>
<keyword evidence="1" id="KW-0732">Signal</keyword>
<accession>A0A1I0PNB3</accession>